<dbReference type="Gene3D" id="1.10.238.10">
    <property type="entry name" value="EF-hand"/>
    <property type="match status" value="1"/>
</dbReference>
<dbReference type="Gene3D" id="3.40.50.1820">
    <property type="entry name" value="alpha/beta hydrolase"/>
    <property type="match status" value="1"/>
</dbReference>
<feature type="domain" description="C2" evidence="3">
    <location>
        <begin position="1"/>
        <end position="137"/>
    </location>
</feature>
<dbReference type="SMART" id="SM00239">
    <property type="entry name" value="C2"/>
    <property type="match status" value="1"/>
</dbReference>
<evidence type="ECO:0000313" key="6">
    <source>
        <dbReference type="Proteomes" id="UP001230188"/>
    </source>
</evidence>
<feature type="region of interest" description="Disordered" evidence="2">
    <location>
        <begin position="175"/>
        <end position="201"/>
    </location>
</feature>
<dbReference type="PROSITE" id="PS00018">
    <property type="entry name" value="EF_HAND_1"/>
    <property type="match status" value="2"/>
</dbReference>
<dbReference type="EMBL" id="JAQMWT010000249">
    <property type="protein sequence ID" value="KAJ8606761.1"/>
    <property type="molecule type" value="Genomic_DNA"/>
</dbReference>
<dbReference type="PROSITE" id="PS50222">
    <property type="entry name" value="EF_HAND_2"/>
    <property type="match status" value="2"/>
</dbReference>
<evidence type="ECO:0000313" key="5">
    <source>
        <dbReference type="EMBL" id="KAJ8606761.1"/>
    </source>
</evidence>
<dbReference type="InterPro" id="IPR035892">
    <property type="entry name" value="C2_domain_sf"/>
</dbReference>
<proteinExistence type="predicted"/>
<feature type="region of interest" description="Disordered" evidence="2">
    <location>
        <begin position="526"/>
        <end position="585"/>
    </location>
</feature>
<organism evidence="5 6">
    <name type="scientific">Chrysophaeum taylorii</name>
    <dbReference type="NCBI Taxonomy" id="2483200"/>
    <lineage>
        <taxon>Eukaryota</taxon>
        <taxon>Sar</taxon>
        <taxon>Stramenopiles</taxon>
        <taxon>Ochrophyta</taxon>
        <taxon>Pelagophyceae</taxon>
        <taxon>Pelagomonadales</taxon>
        <taxon>Pelagomonadaceae</taxon>
        <taxon>Chrysophaeum</taxon>
    </lineage>
</organism>
<comment type="caution">
    <text evidence="5">The sequence shown here is derived from an EMBL/GenBank/DDBJ whole genome shotgun (WGS) entry which is preliminary data.</text>
</comment>
<dbReference type="SUPFAM" id="SSF53474">
    <property type="entry name" value="alpha/beta-Hydrolases"/>
    <property type="match status" value="1"/>
</dbReference>
<sequence>MQDQIEIHVVRGEGLVPKDRTLVNEMLHTLGQKADGNTSSDPFVTVVCDRVTVGTTRVVYQTLDPVWNERFVIAGTESGAKGSVWGKGSVWRRARTPRACLLVKDKDWMSDDDDMGVAWLDLEELVAQRSYFRYAWLTVEPTVSCADATGRLLVGARSLAYSNISEPVSPGGCPLSPGGCPLSPGGGLSPSAERPSLGSEDGDLVDAIYKNQDDRVARRQESRAELVEESTDHVATEIDDDASALDTRALGRAFDEADENCDGIISFNEFRELIKKVEQRDPATDVKLRKIFEEYDIDGSGCVDFRELLRRFSTGGGVDACAGNDDAWPSLTTGTLRLSAATRDSRSSTWTFARTTTETTTTAAAAAAASPPGDARFDEAYFRVGCTQPAGSLPETSIWRRYALRWWDDAAMYKSGLPPRGSISLHWREVDIVAPGVEHQNRLHIATASPPGSLVLDFETRDELAKWWRCLCAVEARTLLLHGRAADPNPRAVVVDPFLSNRDGGQNQKGFLDSFLFGSDATTSRRSDVMLTPDGSTNTTEPPSSSSSTTTTPSLFFDRGVRARRNSRTSSLGDDEEDNEDRALREDDSSWTLMEFVKNIRRKLVDAIIRPDRFNYKIADLGPRVFSFAMPGSEEVTVTRADFDVTSRRGLSIKVSHWEIDEERREARVASNVRPCIVYVHGNGSCRLECLNGPLTVALAIGASMCAIDTAGSGLSEGDYVSLGYHEASDVFDVAEYLKRTRRASSIALWGRSAGAVASLLTASTKAPLLSAVVADSAFTSLVALAKELLNHHMDEVGFRRVPDVLINLALSWVTGVVQKQADFDITHCDPLATMACCFVPTMFVHGLEDTFIAPDHSRALSDACASKSRLLLVKNATHNSHRPVDVVTSIARWLQHELVLPATPCLKSYFVALANDRCMARPPWWRPTSEPSSPTPAKTNAPYDYAAFCDTVQRVVGVVDPSRLAG</sequence>
<dbReference type="PANTHER" id="PTHR43358">
    <property type="entry name" value="ALPHA/BETA-HYDROLASE"/>
    <property type="match status" value="1"/>
</dbReference>
<dbReference type="PROSITE" id="PS50004">
    <property type="entry name" value="C2"/>
    <property type="match status" value="1"/>
</dbReference>
<dbReference type="InterPro" id="IPR011992">
    <property type="entry name" value="EF-hand-dom_pair"/>
</dbReference>
<keyword evidence="6" id="KW-1185">Reference proteome</keyword>
<dbReference type="InterPro" id="IPR002048">
    <property type="entry name" value="EF_hand_dom"/>
</dbReference>
<dbReference type="InterPro" id="IPR000008">
    <property type="entry name" value="C2_dom"/>
</dbReference>
<dbReference type="InterPro" id="IPR029058">
    <property type="entry name" value="AB_hydrolase_fold"/>
</dbReference>
<feature type="domain" description="EF-hand" evidence="4">
    <location>
        <begin position="245"/>
        <end position="280"/>
    </location>
</feature>
<dbReference type="CDD" id="cd00051">
    <property type="entry name" value="EFh"/>
    <property type="match status" value="1"/>
</dbReference>
<gene>
    <name evidence="5" type="ORF">CTAYLR_009556</name>
</gene>
<evidence type="ECO:0008006" key="7">
    <source>
        <dbReference type="Google" id="ProtNLM"/>
    </source>
</evidence>
<dbReference type="Pfam" id="PF00168">
    <property type="entry name" value="C2"/>
    <property type="match status" value="1"/>
</dbReference>
<dbReference type="SUPFAM" id="SSF49562">
    <property type="entry name" value="C2 domain (Calcium/lipid-binding domain, CaLB)"/>
    <property type="match status" value="1"/>
</dbReference>
<evidence type="ECO:0000259" key="4">
    <source>
        <dbReference type="PROSITE" id="PS50222"/>
    </source>
</evidence>
<dbReference type="GO" id="GO:0016787">
    <property type="term" value="F:hydrolase activity"/>
    <property type="evidence" value="ECO:0007669"/>
    <property type="project" value="InterPro"/>
</dbReference>
<dbReference type="Proteomes" id="UP001230188">
    <property type="component" value="Unassembled WGS sequence"/>
</dbReference>
<dbReference type="SUPFAM" id="SSF47473">
    <property type="entry name" value="EF-hand"/>
    <property type="match status" value="1"/>
</dbReference>
<reference evidence="5" key="1">
    <citation type="submission" date="2023-01" db="EMBL/GenBank/DDBJ databases">
        <title>Metagenome sequencing of chrysophaentin producing Chrysophaeum taylorii.</title>
        <authorList>
            <person name="Davison J."/>
            <person name="Bewley C."/>
        </authorList>
    </citation>
    <scope>NUCLEOTIDE SEQUENCE</scope>
    <source>
        <strain evidence="5">NIES-1699</strain>
    </source>
</reference>
<dbReference type="GO" id="GO:0005509">
    <property type="term" value="F:calcium ion binding"/>
    <property type="evidence" value="ECO:0007669"/>
    <property type="project" value="InterPro"/>
</dbReference>
<keyword evidence="1" id="KW-0106">Calcium</keyword>
<dbReference type="InterPro" id="IPR052920">
    <property type="entry name" value="DNA-binding_regulatory"/>
</dbReference>
<dbReference type="InterPro" id="IPR018247">
    <property type="entry name" value="EF_Hand_1_Ca_BS"/>
</dbReference>
<protein>
    <recommendedName>
        <fullName evidence="7">Calmodulin</fullName>
    </recommendedName>
</protein>
<feature type="domain" description="EF-hand" evidence="4">
    <location>
        <begin position="283"/>
        <end position="318"/>
    </location>
</feature>
<evidence type="ECO:0000256" key="1">
    <source>
        <dbReference type="ARBA" id="ARBA00022837"/>
    </source>
</evidence>
<dbReference type="PANTHER" id="PTHR43358:SF4">
    <property type="entry name" value="ALPHA_BETA HYDROLASE FOLD-1 DOMAIN-CONTAINING PROTEIN"/>
    <property type="match status" value="1"/>
</dbReference>
<dbReference type="CDD" id="cd00030">
    <property type="entry name" value="C2"/>
    <property type="match status" value="1"/>
</dbReference>
<evidence type="ECO:0000256" key="2">
    <source>
        <dbReference type="SAM" id="MobiDB-lite"/>
    </source>
</evidence>
<dbReference type="Pfam" id="PF13499">
    <property type="entry name" value="EF-hand_7"/>
    <property type="match status" value="1"/>
</dbReference>
<name>A0AAD7UHH4_9STRA</name>
<feature type="compositionally biased region" description="Low complexity" evidence="2">
    <location>
        <begin position="536"/>
        <end position="554"/>
    </location>
</feature>
<dbReference type="Pfam" id="PF02129">
    <property type="entry name" value="Peptidase_S15"/>
    <property type="match status" value="1"/>
</dbReference>
<dbReference type="Gene3D" id="2.60.40.150">
    <property type="entry name" value="C2 domain"/>
    <property type="match status" value="1"/>
</dbReference>
<accession>A0AAD7UHH4</accession>
<dbReference type="SMART" id="SM00054">
    <property type="entry name" value="EFh"/>
    <property type="match status" value="2"/>
</dbReference>
<dbReference type="InterPro" id="IPR000383">
    <property type="entry name" value="Xaa-Pro-like_dom"/>
</dbReference>
<evidence type="ECO:0000259" key="3">
    <source>
        <dbReference type="PROSITE" id="PS50004"/>
    </source>
</evidence>
<dbReference type="AlphaFoldDB" id="A0AAD7UHH4"/>